<evidence type="ECO:0008006" key="10">
    <source>
        <dbReference type="Google" id="ProtNLM"/>
    </source>
</evidence>
<evidence type="ECO:0000313" key="9">
    <source>
        <dbReference type="RefSeq" id="XP_021843020.1"/>
    </source>
</evidence>
<evidence type="ECO:0000256" key="6">
    <source>
        <dbReference type="ARBA" id="ARBA00029467"/>
    </source>
</evidence>
<feature type="transmembrane region" description="Helical" evidence="7">
    <location>
        <begin position="155"/>
        <end position="178"/>
    </location>
</feature>
<gene>
    <name evidence="9" type="primary">LOC110783032</name>
</gene>
<name>A0A9R0I6A7_SPIOL</name>
<evidence type="ECO:0000313" key="8">
    <source>
        <dbReference type="Proteomes" id="UP000813463"/>
    </source>
</evidence>
<comment type="similarity">
    <text evidence="6">Belongs to the DESIGUAL family.</text>
</comment>
<keyword evidence="4 7" id="KW-1133">Transmembrane helix</keyword>
<dbReference type="PANTHER" id="PTHR31769">
    <property type="entry name" value="OS07G0462200 PROTEIN-RELATED"/>
    <property type="match status" value="1"/>
</dbReference>
<keyword evidence="2 7" id="KW-0812">Transmembrane</keyword>
<dbReference type="InterPro" id="IPR009606">
    <property type="entry name" value="DEAL/Modifying_wall_lignin1/2"/>
</dbReference>
<keyword evidence="5 7" id="KW-0472">Membrane</keyword>
<reference evidence="9" key="2">
    <citation type="submission" date="2025-08" db="UniProtKB">
        <authorList>
            <consortium name="RefSeq"/>
        </authorList>
    </citation>
    <scope>IDENTIFICATION</scope>
    <source>
        <tissue evidence="9">Leaf</tissue>
    </source>
</reference>
<reference evidence="8" key="1">
    <citation type="journal article" date="2021" name="Nat. Commun.">
        <title>Genomic analyses provide insights into spinach domestication and the genetic basis of agronomic traits.</title>
        <authorList>
            <person name="Cai X."/>
            <person name="Sun X."/>
            <person name="Xu C."/>
            <person name="Sun H."/>
            <person name="Wang X."/>
            <person name="Ge C."/>
            <person name="Zhang Z."/>
            <person name="Wang Q."/>
            <person name="Fei Z."/>
            <person name="Jiao C."/>
            <person name="Wang Q."/>
        </authorList>
    </citation>
    <scope>NUCLEOTIDE SEQUENCE [LARGE SCALE GENOMIC DNA]</scope>
    <source>
        <strain evidence="8">cv. Varoflay</strain>
    </source>
</reference>
<feature type="transmembrane region" description="Helical" evidence="7">
    <location>
        <begin position="63"/>
        <end position="88"/>
    </location>
</feature>
<dbReference type="InterPro" id="IPR052222">
    <property type="entry name" value="DESIGUAL"/>
</dbReference>
<evidence type="ECO:0000256" key="5">
    <source>
        <dbReference type="ARBA" id="ARBA00023136"/>
    </source>
</evidence>
<sequence>MVRRNSFWASFKHFGNIWFPLIALLFGALAMAFSLIAYAKRIKAKDVTKPYGLCVYPSSPSPGLGIVAALFLLVEQIVISAATFCFCCCGQRCTARCTTIIALLFFIGSWLTFLITFSGLIYTAILNNSDFLAVSYNGENIDSCNVGNENLFLGAAYWCIISTIVGLIAYIFWVCGIVKIHNDRSRAQAITDHEQGVVAMGEPQNNQMQQPNE</sequence>
<dbReference type="AlphaFoldDB" id="A0A9R0I6A7"/>
<organism evidence="8 9">
    <name type="scientific">Spinacia oleracea</name>
    <name type="common">Spinach</name>
    <dbReference type="NCBI Taxonomy" id="3562"/>
    <lineage>
        <taxon>Eukaryota</taxon>
        <taxon>Viridiplantae</taxon>
        <taxon>Streptophyta</taxon>
        <taxon>Embryophyta</taxon>
        <taxon>Tracheophyta</taxon>
        <taxon>Spermatophyta</taxon>
        <taxon>Magnoliopsida</taxon>
        <taxon>eudicotyledons</taxon>
        <taxon>Gunneridae</taxon>
        <taxon>Pentapetalae</taxon>
        <taxon>Caryophyllales</taxon>
        <taxon>Chenopodiaceae</taxon>
        <taxon>Chenopodioideae</taxon>
        <taxon>Anserineae</taxon>
        <taxon>Spinacia</taxon>
    </lineage>
</organism>
<protein>
    <recommendedName>
        <fullName evidence="10">MARVEL domain-containing protein</fullName>
    </recommendedName>
</protein>
<keyword evidence="8" id="KW-1185">Reference proteome</keyword>
<feature type="transmembrane region" description="Helical" evidence="7">
    <location>
        <begin position="100"/>
        <end position="125"/>
    </location>
</feature>
<comment type="subcellular location">
    <subcellularLocation>
        <location evidence="1">Endomembrane system</location>
        <topology evidence="1">Multi-pass membrane protein</topology>
    </subcellularLocation>
</comment>
<proteinExistence type="inferred from homology"/>
<keyword evidence="3" id="KW-0732">Signal</keyword>
<dbReference type="GO" id="GO:0012505">
    <property type="term" value="C:endomembrane system"/>
    <property type="evidence" value="ECO:0007669"/>
    <property type="project" value="UniProtKB-SubCell"/>
</dbReference>
<dbReference type="Pfam" id="PF06749">
    <property type="entry name" value="DUF1218"/>
    <property type="match status" value="1"/>
</dbReference>
<evidence type="ECO:0000256" key="7">
    <source>
        <dbReference type="SAM" id="Phobius"/>
    </source>
</evidence>
<dbReference type="KEGG" id="soe:110783032"/>
<dbReference type="RefSeq" id="XP_021843020.1">
    <property type="nucleotide sequence ID" value="XM_021987328.2"/>
</dbReference>
<dbReference type="Proteomes" id="UP000813463">
    <property type="component" value="Chromosome 3"/>
</dbReference>
<evidence type="ECO:0000256" key="4">
    <source>
        <dbReference type="ARBA" id="ARBA00022989"/>
    </source>
</evidence>
<accession>A0A9R0I6A7</accession>
<evidence type="ECO:0000256" key="1">
    <source>
        <dbReference type="ARBA" id="ARBA00004127"/>
    </source>
</evidence>
<dbReference type="GeneID" id="110783032"/>
<dbReference type="OrthoDB" id="678343at2759"/>
<evidence type="ECO:0000256" key="2">
    <source>
        <dbReference type="ARBA" id="ARBA00022692"/>
    </source>
</evidence>
<evidence type="ECO:0000256" key="3">
    <source>
        <dbReference type="ARBA" id="ARBA00022729"/>
    </source>
</evidence>